<organism evidence="4 5">
    <name type="scientific">Cladorrhinum samala</name>
    <dbReference type="NCBI Taxonomy" id="585594"/>
    <lineage>
        <taxon>Eukaryota</taxon>
        <taxon>Fungi</taxon>
        <taxon>Dikarya</taxon>
        <taxon>Ascomycota</taxon>
        <taxon>Pezizomycotina</taxon>
        <taxon>Sordariomycetes</taxon>
        <taxon>Sordariomycetidae</taxon>
        <taxon>Sordariales</taxon>
        <taxon>Podosporaceae</taxon>
        <taxon>Cladorrhinum</taxon>
    </lineage>
</organism>
<keyword evidence="1" id="KW-0521">NADP</keyword>
<accession>A0AAV9HSD5</accession>
<evidence type="ECO:0000259" key="3">
    <source>
        <dbReference type="Pfam" id="PF05368"/>
    </source>
</evidence>
<gene>
    <name evidence="4" type="ORF">QBC42DRAFT_346023</name>
</gene>
<dbReference type="EMBL" id="MU864966">
    <property type="protein sequence ID" value="KAK4462915.1"/>
    <property type="molecule type" value="Genomic_DNA"/>
</dbReference>
<dbReference type="InterPro" id="IPR008030">
    <property type="entry name" value="NmrA-like"/>
</dbReference>
<reference evidence="4" key="1">
    <citation type="journal article" date="2023" name="Mol. Phylogenet. Evol.">
        <title>Genome-scale phylogeny and comparative genomics of the fungal order Sordariales.</title>
        <authorList>
            <person name="Hensen N."/>
            <person name="Bonometti L."/>
            <person name="Westerberg I."/>
            <person name="Brannstrom I.O."/>
            <person name="Guillou S."/>
            <person name="Cros-Aarteil S."/>
            <person name="Calhoun S."/>
            <person name="Haridas S."/>
            <person name="Kuo A."/>
            <person name="Mondo S."/>
            <person name="Pangilinan J."/>
            <person name="Riley R."/>
            <person name="LaButti K."/>
            <person name="Andreopoulos B."/>
            <person name="Lipzen A."/>
            <person name="Chen C."/>
            <person name="Yan M."/>
            <person name="Daum C."/>
            <person name="Ng V."/>
            <person name="Clum A."/>
            <person name="Steindorff A."/>
            <person name="Ohm R.A."/>
            <person name="Martin F."/>
            <person name="Silar P."/>
            <person name="Natvig D.O."/>
            <person name="Lalanne C."/>
            <person name="Gautier V."/>
            <person name="Ament-Velasquez S.L."/>
            <person name="Kruys A."/>
            <person name="Hutchinson M.I."/>
            <person name="Powell A.J."/>
            <person name="Barry K."/>
            <person name="Miller A.N."/>
            <person name="Grigoriev I.V."/>
            <person name="Debuchy R."/>
            <person name="Gladieux P."/>
            <person name="Hiltunen Thoren M."/>
            <person name="Johannesson H."/>
        </authorList>
    </citation>
    <scope>NUCLEOTIDE SEQUENCE</scope>
    <source>
        <strain evidence="4">PSN324</strain>
    </source>
</reference>
<reference evidence="4" key="2">
    <citation type="submission" date="2023-06" db="EMBL/GenBank/DDBJ databases">
        <authorList>
            <consortium name="Lawrence Berkeley National Laboratory"/>
            <person name="Mondo S.J."/>
            <person name="Hensen N."/>
            <person name="Bonometti L."/>
            <person name="Westerberg I."/>
            <person name="Brannstrom I.O."/>
            <person name="Guillou S."/>
            <person name="Cros-Aarteil S."/>
            <person name="Calhoun S."/>
            <person name="Haridas S."/>
            <person name="Kuo A."/>
            <person name="Pangilinan J."/>
            <person name="Riley R."/>
            <person name="Labutti K."/>
            <person name="Andreopoulos B."/>
            <person name="Lipzen A."/>
            <person name="Chen C."/>
            <person name="Yanf M."/>
            <person name="Daum C."/>
            <person name="Ng V."/>
            <person name="Clum A."/>
            <person name="Steindorff A."/>
            <person name="Ohm R."/>
            <person name="Martin F."/>
            <person name="Silar P."/>
            <person name="Natvig D."/>
            <person name="Lalanne C."/>
            <person name="Gautier V."/>
            <person name="Ament-Velasquez S.L."/>
            <person name="Kruys A."/>
            <person name="Hutchinson M.I."/>
            <person name="Powell A.J."/>
            <person name="Barry K."/>
            <person name="Miller A.N."/>
            <person name="Grigoriev I.V."/>
            <person name="Debuchy R."/>
            <person name="Gladieux P."/>
            <person name="Thoren M.H."/>
            <person name="Johannesson H."/>
        </authorList>
    </citation>
    <scope>NUCLEOTIDE SEQUENCE</scope>
    <source>
        <strain evidence="4">PSN324</strain>
    </source>
</reference>
<comment type="caution">
    <text evidence="4">The sequence shown here is derived from an EMBL/GenBank/DDBJ whole genome shotgun (WGS) entry which is preliminary data.</text>
</comment>
<dbReference type="Proteomes" id="UP001321749">
    <property type="component" value="Unassembled WGS sequence"/>
</dbReference>
<dbReference type="SUPFAM" id="SSF51735">
    <property type="entry name" value="NAD(P)-binding Rossmann-fold domains"/>
    <property type="match status" value="1"/>
</dbReference>
<dbReference type="Gene3D" id="3.90.25.10">
    <property type="entry name" value="UDP-galactose 4-epimerase, domain 1"/>
    <property type="match status" value="1"/>
</dbReference>
<evidence type="ECO:0000313" key="5">
    <source>
        <dbReference type="Proteomes" id="UP001321749"/>
    </source>
</evidence>
<dbReference type="PANTHER" id="PTHR47706">
    <property type="entry name" value="NMRA-LIKE FAMILY PROTEIN"/>
    <property type="match status" value="1"/>
</dbReference>
<keyword evidence="5" id="KW-1185">Reference proteome</keyword>
<evidence type="ECO:0000256" key="1">
    <source>
        <dbReference type="ARBA" id="ARBA00022857"/>
    </source>
</evidence>
<evidence type="ECO:0000313" key="4">
    <source>
        <dbReference type="EMBL" id="KAK4462915.1"/>
    </source>
</evidence>
<sequence length="348" mass="38795">MVVPSTTPTSTVGVIGATGKTGLSVVDGLLSSTETKFLVTSLTRKTSVDSEANRLLAARGVKIVGYDLEDNLELLVSQLKGIDILISCITWEHLADQLLWIEAAKLAGVKRFVPSEWVGPAPRGVVDIKDKKLEILGAIQRAGLPYTLIDVGCWFQVFVPKVPSGRSDHAHSEYIDHRIVEDGNQKFALTDLADVGRYVARIVSDPSTINRRVFAYTELLSMNEIWDVMGKVTGEDPVREYVSLKEIQEIIVTCRKRLGEIPPNRPELALPPTTSSNVMDIANYNMGQYRISWCVRGDNTPEYADYLGYLNFWKLFPDFPRGKTLESFYRQVVEQDSTAKQLPKASEE</sequence>
<dbReference type="InterPro" id="IPR051609">
    <property type="entry name" value="NmrA/Isoflavone_reductase-like"/>
</dbReference>
<dbReference type="PANTHER" id="PTHR47706:SF9">
    <property type="entry name" value="NMRA-LIKE DOMAIN-CONTAINING PROTEIN-RELATED"/>
    <property type="match status" value="1"/>
</dbReference>
<dbReference type="Gene3D" id="3.40.50.720">
    <property type="entry name" value="NAD(P)-binding Rossmann-like Domain"/>
    <property type="match status" value="1"/>
</dbReference>
<keyword evidence="2" id="KW-0560">Oxidoreductase</keyword>
<feature type="domain" description="NmrA-like" evidence="3">
    <location>
        <begin position="9"/>
        <end position="250"/>
    </location>
</feature>
<proteinExistence type="predicted"/>
<evidence type="ECO:0000256" key="2">
    <source>
        <dbReference type="ARBA" id="ARBA00023002"/>
    </source>
</evidence>
<dbReference type="AlphaFoldDB" id="A0AAV9HSD5"/>
<dbReference type="InterPro" id="IPR036291">
    <property type="entry name" value="NAD(P)-bd_dom_sf"/>
</dbReference>
<dbReference type="GO" id="GO:0016491">
    <property type="term" value="F:oxidoreductase activity"/>
    <property type="evidence" value="ECO:0007669"/>
    <property type="project" value="UniProtKB-KW"/>
</dbReference>
<protein>
    <submittedName>
        <fullName evidence="4">Isoflavone reductase family protein</fullName>
    </submittedName>
</protein>
<dbReference type="Pfam" id="PF05368">
    <property type="entry name" value="NmrA"/>
    <property type="match status" value="1"/>
</dbReference>
<name>A0AAV9HSD5_9PEZI</name>